<dbReference type="AlphaFoldDB" id="A0A388TJC8"/>
<reference evidence="4 5" key="1">
    <citation type="journal article" date="2019" name="ISME J.">
        <title>Genome analyses of uncultured TG2/ZB3 bacteria in 'Margulisbacteria' specifically attached to ectosymbiotic spirochetes of protists in the termite gut.</title>
        <authorList>
            <person name="Utami Y.D."/>
            <person name="Kuwahara H."/>
            <person name="Igai K."/>
            <person name="Murakami T."/>
            <person name="Sugaya K."/>
            <person name="Morikawa T."/>
            <person name="Nagura Y."/>
            <person name="Yuki M."/>
            <person name="Deevong P."/>
            <person name="Inoue T."/>
            <person name="Kihara K."/>
            <person name="Lo N."/>
            <person name="Yamada A."/>
            <person name="Ohkuma M."/>
            <person name="Hongoh Y."/>
        </authorList>
    </citation>
    <scope>NUCLEOTIDE SEQUENCE [LARGE SCALE GENOMIC DNA]</scope>
    <source>
        <strain evidence="4">RsDinE6-01</strain>
    </source>
</reference>
<dbReference type="Pfam" id="PF03968">
    <property type="entry name" value="LptD_N"/>
    <property type="match status" value="1"/>
</dbReference>
<evidence type="ECO:0000313" key="5">
    <source>
        <dbReference type="Proteomes" id="UP000282196"/>
    </source>
</evidence>
<feature type="domain" description="Organic solvent tolerance-like N-terminal" evidence="3">
    <location>
        <begin position="52"/>
        <end position="144"/>
    </location>
</feature>
<dbReference type="PANTHER" id="PTHR30189">
    <property type="entry name" value="LPS-ASSEMBLY PROTEIN"/>
    <property type="match status" value="1"/>
</dbReference>
<name>A0A388TJC8_9BACT</name>
<protein>
    <recommendedName>
        <fullName evidence="3">Organic solvent tolerance-like N-terminal domain-containing protein</fullName>
    </recommendedName>
</protein>
<gene>
    <name evidence="4" type="ORF">RDn1_062</name>
</gene>
<accession>A0A388TJC8</accession>
<dbReference type="Proteomes" id="UP000282196">
    <property type="component" value="Unassembled WGS sequence"/>
</dbReference>
<sequence>MRLNKLLCLALCLALLCGEESIPTVSAEVPAISVSVPTVSTEVQTTNRTISIEADFVNYASENKFVQASGNVIVVRGDTTLRAVSTTVNLDQKEILIREKFVLDRGQQQIAGTSLIYDYDHNVATGEDVGITLHNNKIKGSNVTILEDKIEIENSFQTSCTVEDNPCNHITAKHMTIYPEWGNVVNDGVVVYIFFLPVMYAPNSVSDLNGTTDSAYGAIPQLGRNPAEGNYAKAGWSYYQNEKINGTLDLQYLEKLGGRFGFTNNYKLDQANRGQLRLHYLTGLGGRMSYGFQHRTLLGVPRKDRSQIIDEFFNGIMPPGNNDYPEFSFDLTAREMEGYRWRSYRPKVGLTSPHYGIFNTGIDYSLSAYAANIVEEDVDNTQLLDQMGMLSGTQQYMQYNWEGKLERYFWLNNYGSFKPWVLFSNSAYYDQQTLAGYWTRLIYNAEYKKNWNSLDLTLGYKYTPEESGFSPFNSEDFYAGTSEEYRYGLGWRVFKNFKVNYAQIYSITERDIRDETYGAEFTFCHWKIFVNWSTYYNQFTFGGHL</sequence>
<proteinExistence type="predicted"/>
<evidence type="ECO:0000256" key="2">
    <source>
        <dbReference type="SAM" id="SignalP"/>
    </source>
</evidence>
<evidence type="ECO:0000256" key="1">
    <source>
        <dbReference type="ARBA" id="ARBA00023237"/>
    </source>
</evidence>
<dbReference type="InterPro" id="IPR050218">
    <property type="entry name" value="LptD"/>
</dbReference>
<comment type="caution">
    <text evidence="4">The sequence shown here is derived from an EMBL/GenBank/DDBJ whole genome shotgun (WGS) entry which is preliminary data.</text>
</comment>
<dbReference type="PANTHER" id="PTHR30189:SF1">
    <property type="entry name" value="LPS-ASSEMBLY PROTEIN LPTD"/>
    <property type="match status" value="1"/>
</dbReference>
<keyword evidence="1" id="KW-0998">Cell outer membrane</keyword>
<feature type="signal peptide" evidence="2">
    <location>
        <begin position="1"/>
        <end position="27"/>
    </location>
</feature>
<feature type="chain" id="PRO_5017414446" description="Organic solvent tolerance-like N-terminal domain-containing protein" evidence="2">
    <location>
        <begin position="28"/>
        <end position="545"/>
    </location>
</feature>
<dbReference type="EMBL" id="BGZP01000001">
    <property type="protein sequence ID" value="GBR77403.1"/>
    <property type="molecule type" value="Genomic_DNA"/>
</dbReference>
<keyword evidence="2" id="KW-0732">Signal</keyword>
<keyword evidence="5" id="KW-1185">Reference proteome</keyword>
<evidence type="ECO:0000313" key="4">
    <source>
        <dbReference type="EMBL" id="GBR77403.1"/>
    </source>
</evidence>
<dbReference type="Gene3D" id="2.60.450.10">
    <property type="entry name" value="Lipopolysaccharide (LPS) transport protein A like domain"/>
    <property type="match status" value="1"/>
</dbReference>
<organism evidence="4 5">
    <name type="scientific">Candidatus Termititenax dinenymphae</name>
    <dbReference type="NCBI Taxonomy" id="2218523"/>
    <lineage>
        <taxon>Bacteria</taxon>
        <taxon>Bacillati</taxon>
        <taxon>Candidatus Margulisiibacteriota</taxon>
        <taxon>Candidatus Termititenacia</taxon>
        <taxon>Candidatus Termititenacales</taxon>
        <taxon>Candidatus Termititenacaceae</taxon>
        <taxon>Candidatus Termititenax</taxon>
    </lineage>
</organism>
<dbReference type="InterPro" id="IPR005653">
    <property type="entry name" value="OstA-like_N"/>
</dbReference>
<dbReference type="GO" id="GO:1990351">
    <property type="term" value="C:transporter complex"/>
    <property type="evidence" value="ECO:0007669"/>
    <property type="project" value="TreeGrafter"/>
</dbReference>
<dbReference type="GO" id="GO:0009279">
    <property type="term" value="C:cell outer membrane"/>
    <property type="evidence" value="ECO:0007669"/>
    <property type="project" value="TreeGrafter"/>
</dbReference>
<keyword evidence="1" id="KW-0472">Membrane</keyword>
<evidence type="ECO:0000259" key="3">
    <source>
        <dbReference type="Pfam" id="PF03968"/>
    </source>
</evidence>